<organism evidence="1 2">
    <name type="scientific">Coniosporium tulheliwenetii</name>
    <dbReference type="NCBI Taxonomy" id="3383036"/>
    <lineage>
        <taxon>Eukaryota</taxon>
        <taxon>Fungi</taxon>
        <taxon>Dikarya</taxon>
        <taxon>Ascomycota</taxon>
        <taxon>Pezizomycotina</taxon>
        <taxon>Dothideomycetes</taxon>
        <taxon>Dothideomycetes incertae sedis</taxon>
        <taxon>Coniosporium</taxon>
    </lineage>
</organism>
<gene>
    <name evidence="1" type="ORF">H2199_008344</name>
</gene>
<name>A0ACC2YKS9_9PEZI</name>
<reference evidence="1" key="1">
    <citation type="submission" date="2022-10" db="EMBL/GenBank/DDBJ databases">
        <title>Culturing micro-colonial fungi from biological soil crusts in the Mojave desert and describing Neophaeococcomyces mojavensis, and introducing the new genera and species Taxawa tesnikishii.</title>
        <authorList>
            <person name="Kurbessoian T."/>
            <person name="Stajich J.E."/>
        </authorList>
    </citation>
    <scope>NUCLEOTIDE SEQUENCE</scope>
    <source>
        <strain evidence="1">JES_115</strain>
    </source>
</reference>
<accession>A0ACC2YKS9</accession>
<comment type="caution">
    <text evidence="1">The sequence shown here is derived from an EMBL/GenBank/DDBJ whole genome shotgun (WGS) entry which is preliminary data.</text>
</comment>
<sequence>MILRIELRHVFVPLRNDVSPTPQRPRPPLRQNLPYLLHLPHSNPTSTPFGYDYFLSLPPSYDADPTKQWPLVLFLHGAGESQRGPNESYATLRHGVPKIILCYDRLKDGKEPSIEIPLAARLRGRNPNKGRGREDADKSVVPVPKEVCDIVAEEFITVTPSLDMGMFGLSFSLSAFLRVPTSRSIRPASQAEDISILTRPSRQRLRLERPHPLRPPRRAPPLLRADPSRLHVTGFSMGGYGTWSLGLHSPDRFASLVPICGGGDSILAKNIKHIPQWVHHGELDDIIPISQSVKMVSALERAQRGWRGGEGEIYAVGGVGA</sequence>
<evidence type="ECO:0000313" key="2">
    <source>
        <dbReference type="Proteomes" id="UP001172680"/>
    </source>
</evidence>
<protein>
    <submittedName>
        <fullName evidence="1">Uncharacterized protein</fullName>
    </submittedName>
</protein>
<dbReference type="EMBL" id="JAPDRP010000026">
    <property type="protein sequence ID" value="KAJ9635989.1"/>
    <property type="molecule type" value="Genomic_DNA"/>
</dbReference>
<keyword evidence="2" id="KW-1185">Reference proteome</keyword>
<dbReference type="Proteomes" id="UP001172680">
    <property type="component" value="Unassembled WGS sequence"/>
</dbReference>
<proteinExistence type="predicted"/>
<evidence type="ECO:0000313" key="1">
    <source>
        <dbReference type="EMBL" id="KAJ9635989.1"/>
    </source>
</evidence>